<feature type="region of interest" description="Disordered" evidence="1">
    <location>
        <begin position="111"/>
        <end position="169"/>
    </location>
</feature>
<feature type="signal peptide" evidence="2">
    <location>
        <begin position="1"/>
        <end position="22"/>
    </location>
</feature>
<evidence type="ECO:0000313" key="3">
    <source>
        <dbReference type="Proteomes" id="UP000694865"/>
    </source>
</evidence>
<reference evidence="4" key="1">
    <citation type="submission" date="2025-08" db="UniProtKB">
        <authorList>
            <consortium name="RefSeq"/>
        </authorList>
    </citation>
    <scope>IDENTIFICATION</scope>
    <source>
        <tissue evidence="4">Testes</tissue>
    </source>
</reference>
<dbReference type="GeneID" id="100374311"/>
<protein>
    <submittedName>
        <fullName evidence="4">Uncharacterized protein LOC100374311</fullName>
    </submittedName>
</protein>
<proteinExistence type="predicted"/>
<evidence type="ECO:0000256" key="1">
    <source>
        <dbReference type="SAM" id="MobiDB-lite"/>
    </source>
</evidence>
<evidence type="ECO:0000256" key="2">
    <source>
        <dbReference type="SAM" id="SignalP"/>
    </source>
</evidence>
<name>A0ABM0M414_SACKO</name>
<dbReference type="RefSeq" id="XP_006814755.1">
    <property type="nucleotide sequence ID" value="XM_006814692.1"/>
</dbReference>
<gene>
    <name evidence="4" type="primary">LOC100374311</name>
</gene>
<dbReference type="Proteomes" id="UP000694865">
    <property type="component" value="Unplaced"/>
</dbReference>
<keyword evidence="2" id="KW-0732">Signal</keyword>
<keyword evidence="3" id="KW-1185">Reference proteome</keyword>
<sequence length="184" mass="20852">MYTKPSLKFAALVVVVVTTGDAASVSGSSRYDDDDIGWSNFIEWPEEMTAEKSGVVRSLNVDEGRIPLLVQPKYQRVEELIDPEMYIKHGPKKIVGGNNELKEMGLWQPEKQQPDADYSGDYDQTHQQPSSEFDPSDKDEDQLRKVSDIQFGNYLKKSPEHPPQYPGGLLWSYKTKKGFAAPRR</sequence>
<organism evidence="3 4">
    <name type="scientific">Saccoglossus kowalevskii</name>
    <name type="common">Acorn worm</name>
    <dbReference type="NCBI Taxonomy" id="10224"/>
    <lineage>
        <taxon>Eukaryota</taxon>
        <taxon>Metazoa</taxon>
        <taxon>Hemichordata</taxon>
        <taxon>Enteropneusta</taxon>
        <taxon>Harrimaniidae</taxon>
        <taxon>Saccoglossus</taxon>
    </lineage>
</organism>
<accession>A0ABM0M414</accession>
<evidence type="ECO:0000313" key="4">
    <source>
        <dbReference type="RefSeq" id="XP_006814755.1"/>
    </source>
</evidence>
<feature type="chain" id="PRO_5046293168" evidence="2">
    <location>
        <begin position="23"/>
        <end position="184"/>
    </location>
</feature>